<dbReference type="Proteomes" id="UP000284375">
    <property type="component" value="Unassembled WGS sequence"/>
</dbReference>
<dbReference type="STRING" id="252740.A0A423V7N9"/>
<gene>
    <name evidence="1" type="ORF">VSDG_10158</name>
</gene>
<name>A0A423V7N9_CYTCH</name>
<evidence type="ECO:0008006" key="3">
    <source>
        <dbReference type="Google" id="ProtNLM"/>
    </source>
</evidence>
<keyword evidence="2" id="KW-1185">Reference proteome</keyword>
<protein>
    <recommendedName>
        <fullName evidence="3">HNH nuclease domain-containing protein</fullName>
    </recommendedName>
</protein>
<sequence>MPMIKPKRFTARSLMAVQFPHLFRKPSNPQEWHGPSTERVPMDANKHHMNLINKRKRFKKLVFSKYGLNDRLACHRNKLWSVVTGEWVREEWLHVTHIFPTALGKLVERNVLNSSWLWEAYNGLVIPEHIGKALDDWALTIVPDTSVTRLRARTTGFLITPREYKFRVLDPTHRSLKIPVYPSHAKFPKEKVSEILGKDLDEQRLSFRNNTRPLDSLLYFHTCCAVWKKTCLENPEISDCGEFEAAFIENMNELWGKEMVTYKQSYITKVFKPREEGSPDDE</sequence>
<proteinExistence type="predicted"/>
<evidence type="ECO:0000313" key="2">
    <source>
        <dbReference type="Proteomes" id="UP000284375"/>
    </source>
</evidence>
<accession>A0A423V7N9</accession>
<evidence type="ECO:0000313" key="1">
    <source>
        <dbReference type="EMBL" id="ROV86815.1"/>
    </source>
</evidence>
<dbReference type="AlphaFoldDB" id="A0A423V7N9"/>
<dbReference type="EMBL" id="LJZO01000109">
    <property type="protein sequence ID" value="ROV86815.1"/>
    <property type="molecule type" value="Genomic_DNA"/>
</dbReference>
<reference evidence="1 2" key="1">
    <citation type="submission" date="2015-09" db="EMBL/GenBank/DDBJ databases">
        <title>Host preference determinants of Valsa canker pathogens revealed by comparative genomics.</title>
        <authorList>
            <person name="Yin Z."/>
            <person name="Huang L."/>
        </authorList>
    </citation>
    <scope>NUCLEOTIDE SEQUENCE [LARGE SCALE GENOMIC DNA]</scope>
    <source>
        <strain evidence="1 2">YSFL</strain>
    </source>
</reference>
<dbReference type="OrthoDB" id="5386595at2759"/>
<comment type="caution">
    <text evidence="1">The sequence shown here is derived from an EMBL/GenBank/DDBJ whole genome shotgun (WGS) entry which is preliminary data.</text>
</comment>
<organism evidence="1 2">
    <name type="scientific">Cytospora chrysosperma</name>
    <name type="common">Cytospora canker fungus</name>
    <name type="synonym">Sphaeria chrysosperma</name>
    <dbReference type="NCBI Taxonomy" id="252740"/>
    <lineage>
        <taxon>Eukaryota</taxon>
        <taxon>Fungi</taxon>
        <taxon>Dikarya</taxon>
        <taxon>Ascomycota</taxon>
        <taxon>Pezizomycotina</taxon>
        <taxon>Sordariomycetes</taxon>
        <taxon>Sordariomycetidae</taxon>
        <taxon>Diaporthales</taxon>
        <taxon>Cytosporaceae</taxon>
        <taxon>Cytospora</taxon>
    </lineage>
</organism>